<proteinExistence type="predicted"/>
<name>A0A3B0RAJ7_9ZZZZ</name>
<gene>
    <name evidence="3" type="ORF">MNBD_ACTINO01-1575</name>
</gene>
<dbReference type="InterPro" id="IPR043728">
    <property type="entry name" value="DUF5671"/>
</dbReference>
<keyword evidence="1" id="KW-0812">Transmembrane</keyword>
<dbReference type="Pfam" id="PF18920">
    <property type="entry name" value="DUF5671"/>
    <property type="match status" value="3"/>
</dbReference>
<feature type="transmembrane region" description="Helical" evidence="1">
    <location>
        <begin position="461"/>
        <end position="481"/>
    </location>
</feature>
<feature type="transmembrane region" description="Helical" evidence="1">
    <location>
        <begin position="262"/>
        <end position="290"/>
    </location>
</feature>
<keyword evidence="1" id="KW-0472">Membrane</keyword>
<feature type="transmembrane region" description="Helical" evidence="1">
    <location>
        <begin position="384"/>
        <end position="403"/>
    </location>
</feature>
<feature type="transmembrane region" description="Helical" evidence="1">
    <location>
        <begin position="186"/>
        <end position="211"/>
    </location>
</feature>
<feature type="transmembrane region" description="Helical" evidence="1">
    <location>
        <begin position="46"/>
        <end position="71"/>
    </location>
</feature>
<feature type="transmembrane region" description="Helical" evidence="1">
    <location>
        <begin position="424"/>
        <end position="449"/>
    </location>
</feature>
<evidence type="ECO:0000313" key="3">
    <source>
        <dbReference type="EMBL" id="VAV89312.1"/>
    </source>
</evidence>
<keyword evidence="1" id="KW-1133">Transmembrane helix</keyword>
<feature type="transmembrane region" description="Helical" evidence="1">
    <location>
        <begin position="231"/>
        <end position="250"/>
    </location>
</feature>
<reference evidence="3" key="1">
    <citation type="submission" date="2018-06" db="EMBL/GenBank/DDBJ databases">
        <authorList>
            <person name="Zhirakovskaya E."/>
        </authorList>
    </citation>
    <scope>NUCLEOTIDE SEQUENCE</scope>
</reference>
<feature type="transmembrane region" description="Helical" evidence="1">
    <location>
        <begin position="124"/>
        <end position="149"/>
    </location>
</feature>
<feature type="transmembrane region" description="Helical" evidence="1">
    <location>
        <begin position="347"/>
        <end position="369"/>
    </location>
</feature>
<sequence length="573" mass="61044">MVFLLAVFVLVIPLAVVGGLILLVARLVSRRETNRTERLGTAIRRFFLYSIMLVTLVSSGVGLGGVIDAAVSTSSQIVQDSSAIARALALVIVGVPVYIGLAVFTSRRLRIDPREQDSLGWVAYLTIALVGSLVATMSLATAFVGTLLVDSHVEYGLLIHGTLWGAVWAGHWFAAGRREPGFGATAHLLLGSAAGLVASVVGITAFTVAALETLYDSLTLTVVVGGGAESLLRPLIIVFIGIPVWWWYWLRHARNNERSVLWHTYVLLFGVLGGVILTITGAGMLLYSILRWVIGDPAASSAVAHFASLPGAIGVAVTGGAVWVYHAHVLGQRSQRDRTEVDRVYDYLLAGAGLVVAASGVATLITVGLDTIVGGDITTADNTIVASLTLLVVGGPLWWRYWNATGRARRDDPENELRSPTRRIYVFVLLGLAAIVAIIALIVLLFLVFEDLLDGSLGRGTISSASATVGLLLTAGAVAWYHFAVFTEDRADAPEDEGPVLREVILVGSVSQDLPDIISEQTGVPVHLLRCSAQPTTVESIDDLLTALNNGSSERVVVISWDGERFETVAIED</sequence>
<evidence type="ECO:0000259" key="2">
    <source>
        <dbReference type="Pfam" id="PF18920"/>
    </source>
</evidence>
<feature type="transmembrane region" description="Helical" evidence="1">
    <location>
        <begin position="6"/>
        <end position="25"/>
    </location>
</feature>
<feature type="transmembrane region" description="Helical" evidence="1">
    <location>
        <begin position="302"/>
        <end position="326"/>
    </location>
</feature>
<feature type="domain" description="DUF5671" evidence="2">
    <location>
        <begin position="343"/>
        <end position="476"/>
    </location>
</feature>
<feature type="domain" description="DUF5671" evidence="2">
    <location>
        <begin position="45"/>
        <end position="148"/>
    </location>
</feature>
<feature type="domain" description="DUF5671" evidence="2">
    <location>
        <begin position="189"/>
        <end position="320"/>
    </location>
</feature>
<dbReference type="EMBL" id="UOEI01000013">
    <property type="protein sequence ID" value="VAV89312.1"/>
    <property type="molecule type" value="Genomic_DNA"/>
</dbReference>
<organism evidence="3">
    <name type="scientific">hydrothermal vent metagenome</name>
    <dbReference type="NCBI Taxonomy" id="652676"/>
    <lineage>
        <taxon>unclassified sequences</taxon>
        <taxon>metagenomes</taxon>
        <taxon>ecological metagenomes</taxon>
    </lineage>
</organism>
<protein>
    <recommendedName>
        <fullName evidence="2">DUF5671 domain-containing protein</fullName>
    </recommendedName>
</protein>
<evidence type="ECO:0000256" key="1">
    <source>
        <dbReference type="SAM" id="Phobius"/>
    </source>
</evidence>
<accession>A0A3B0RAJ7</accession>
<dbReference type="AlphaFoldDB" id="A0A3B0RAJ7"/>
<feature type="transmembrane region" description="Helical" evidence="1">
    <location>
        <begin position="155"/>
        <end position="174"/>
    </location>
</feature>
<feature type="transmembrane region" description="Helical" evidence="1">
    <location>
        <begin position="83"/>
        <end position="104"/>
    </location>
</feature>